<feature type="domain" description="Homing endonuclease LAGLIDADG" evidence="1">
    <location>
        <begin position="118"/>
        <end position="188"/>
    </location>
</feature>
<evidence type="ECO:0000313" key="2">
    <source>
        <dbReference type="EMBL" id="OHA26446.1"/>
    </source>
</evidence>
<reference evidence="2 3" key="1">
    <citation type="journal article" date="2016" name="Nat. Commun.">
        <title>Thousands of microbial genomes shed light on interconnected biogeochemical processes in an aquifer system.</title>
        <authorList>
            <person name="Anantharaman K."/>
            <person name="Brown C.T."/>
            <person name="Hug L.A."/>
            <person name="Sharon I."/>
            <person name="Castelle C.J."/>
            <person name="Probst A.J."/>
            <person name="Thomas B.C."/>
            <person name="Singh A."/>
            <person name="Wilkins M.J."/>
            <person name="Karaoz U."/>
            <person name="Brodie E.L."/>
            <person name="Williams K.H."/>
            <person name="Hubbard S.S."/>
            <person name="Banfield J.F."/>
        </authorList>
    </citation>
    <scope>NUCLEOTIDE SEQUENCE [LARGE SCALE GENOMIC DNA]</scope>
</reference>
<dbReference type="EMBL" id="MHRQ01000020">
    <property type="protein sequence ID" value="OHA26446.1"/>
    <property type="molecule type" value="Genomic_DNA"/>
</dbReference>
<gene>
    <name evidence="2" type="ORF">A3C06_02605</name>
</gene>
<sequence>MGNTVGRTNTTFCDLKEQNNAYAFGLWCADGYHRTSSIGLTNVNHILIDEFRRFLLKFFPQERLKMRIYSRGESPEHYYSKKATRPAYQLYVNSRPFLRYFRVARENPGRFLNQHSIFAYFAGRFDGDGSVAADDRSDLRIAYSGNEEANRDARLLTRIGIVPKVYTYSKARTFVLYVSRFDAQKFLNGISEFSLRRRK</sequence>
<accession>A0A1G2MRE4</accession>
<dbReference type="Proteomes" id="UP000177565">
    <property type="component" value="Unassembled WGS sequence"/>
</dbReference>
<proteinExistence type="predicted"/>
<dbReference type="AlphaFoldDB" id="A0A1G2MRE4"/>
<dbReference type="InterPro" id="IPR004860">
    <property type="entry name" value="LAGLIDADG_dom"/>
</dbReference>
<dbReference type="SUPFAM" id="SSF55608">
    <property type="entry name" value="Homing endonucleases"/>
    <property type="match status" value="2"/>
</dbReference>
<protein>
    <recommendedName>
        <fullName evidence="1">Homing endonuclease LAGLIDADG domain-containing protein</fullName>
    </recommendedName>
</protein>
<dbReference type="Pfam" id="PF14528">
    <property type="entry name" value="LAGLIDADG_3"/>
    <property type="match status" value="2"/>
</dbReference>
<comment type="caution">
    <text evidence="2">The sequence shown here is derived from an EMBL/GenBank/DDBJ whole genome shotgun (WGS) entry which is preliminary data.</text>
</comment>
<evidence type="ECO:0000313" key="3">
    <source>
        <dbReference type="Proteomes" id="UP000177565"/>
    </source>
</evidence>
<dbReference type="GO" id="GO:0004519">
    <property type="term" value="F:endonuclease activity"/>
    <property type="evidence" value="ECO:0007669"/>
    <property type="project" value="InterPro"/>
</dbReference>
<dbReference type="Gene3D" id="3.10.28.10">
    <property type="entry name" value="Homing endonucleases"/>
    <property type="match status" value="1"/>
</dbReference>
<dbReference type="InterPro" id="IPR027434">
    <property type="entry name" value="Homing_endonucl"/>
</dbReference>
<organism evidence="2 3">
    <name type="scientific">Candidatus Taylorbacteria bacterium RIFCSPHIGHO2_02_FULL_46_13</name>
    <dbReference type="NCBI Taxonomy" id="1802312"/>
    <lineage>
        <taxon>Bacteria</taxon>
        <taxon>Candidatus Tayloriibacteriota</taxon>
    </lineage>
</organism>
<feature type="domain" description="Homing endonuclease LAGLIDADG" evidence="1">
    <location>
        <begin position="18"/>
        <end position="101"/>
    </location>
</feature>
<name>A0A1G2MRE4_9BACT</name>
<evidence type="ECO:0000259" key="1">
    <source>
        <dbReference type="Pfam" id="PF14528"/>
    </source>
</evidence>